<evidence type="ECO:0000313" key="2">
    <source>
        <dbReference type="Proteomes" id="UP001280121"/>
    </source>
</evidence>
<keyword evidence="2" id="KW-1185">Reference proteome</keyword>
<dbReference type="PANTHER" id="PTHR11626:SF2">
    <property type="entry name" value="SQUALENE SYNTHASE"/>
    <property type="match status" value="1"/>
</dbReference>
<gene>
    <name evidence="1" type="ORF">Ddye_024317</name>
</gene>
<dbReference type="PANTHER" id="PTHR11626">
    <property type="entry name" value="FARNESYL-DIPHOSPHATE FARNESYLTRANSFERASE"/>
    <property type="match status" value="1"/>
</dbReference>
<dbReference type="AlphaFoldDB" id="A0AAD9WSU8"/>
<dbReference type="Gene3D" id="1.10.600.10">
    <property type="entry name" value="Farnesyl Diphosphate Synthase"/>
    <property type="match status" value="2"/>
</dbReference>
<dbReference type="Proteomes" id="UP001280121">
    <property type="component" value="Unassembled WGS sequence"/>
</dbReference>
<dbReference type="SUPFAM" id="SSF48576">
    <property type="entry name" value="Terpenoid synthases"/>
    <property type="match status" value="1"/>
</dbReference>
<dbReference type="GO" id="GO:0005789">
    <property type="term" value="C:endoplasmic reticulum membrane"/>
    <property type="evidence" value="ECO:0007669"/>
    <property type="project" value="TreeGrafter"/>
</dbReference>
<evidence type="ECO:0008006" key="3">
    <source>
        <dbReference type="Google" id="ProtNLM"/>
    </source>
</evidence>
<dbReference type="GO" id="GO:0045338">
    <property type="term" value="P:farnesyl diphosphate metabolic process"/>
    <property type="evidence" value="ECO:0007669"/>
    <property type="project" value="InterPro"/>
</dbReference>
<protein>
    <recommendedName>
        <fullName evidence="3">Squalene synthase</fullName>
    </recommendedName>
</protein>
<dbReference type="InterPro" id="IPR008949">
    <property type="entry name" value="Isoprenoid_synthase_dom_sf"/>
</dbReference>
<comment type="caution">
    <text evidence="1">The sequence shown here is derived from an EMBL/GenBank/DDBJ whole genome shotgun (WGS) entry which is preliminary data.</text>
</comment>
<dbReference type="EMBL" id="JANJYI010000007">
    <property type="protein sequence ID" value="KAK2642554.1"/>
    <property type="molecule type" value="Genomic_DNA"/>
</dbReference>
<sequence length="367" mass="42349">MVSVGEILKHPDEIYFLLKLKMVLSRAEKQMTPNEPHWNFCYTMLYKSMRSDIISHPMFPPVDTHFRNAVCVFYLVHRALDTIEDDTSISPDVKVPMLVDFHHRLYDRDYKFSCGKKNDQVLMDQFHHVSTAFMELQKGYQEAIEDITKRIGAGMAKFIYKEKKDIIEDYLEDINEIPKPRLFWPREIWSQYVNKIEDFKYEAVQCLNEMVTDALKHAGDCLNHISALKDNAALQLSAMCSVVGFGTLALCYNNIQVFQAGVKLRPGLVAKIVDRTRTMSDVYNAFFEFASLMKSKVVDMHGSNNATMKTLSRLNEIQEICRMSGLLNNRKFYIVKSDQGYNSSLESFLSVKDEARISNFVKFLGSS</sequence>
<accession>A0AAD9WSU8</accession>
<dbReference type="GO" id="GO:0051996">
    <property type="term" value="F:squalene synthase [NAD(P)H] activity"/>
    <property type="evidence" value="ECO:0007669"/>
    <property type="project" value="InterPro"/>
</dbReference>
<proteinExistence type="predicted"/>
<organism evidence="1 2">
    <name type="scientific">Dipteronia dyeriana</name>
    <dbReference type="NCBI Taxonomy" id="168575"/>
    <lineage>
        <taxon>Eukaryota</taxon>
        <taxon>Viridiplantae</taxon>
        <taxon>Streptophyta</taxon>
        <taxon>Embryophyta</taxon>
        <taxon>Tracheophyta</taxon>
        <taxon>Spermatophyta</taxon>
        <taxon>Magnoliopsida</taxon>
        <taxon>eudicotyledons</taxon>
        <taxon>Gunneridae</taxon>
        <taxon>Pentapetalae</taxon>
        <taxon>rosids</taxon>
        <taxon>malvids</taxon>
        <taxon>Sapindales</taxon>
        <taxon>Sapindaceae</taxon>
        <taxon>Hippocastanoideae</taxon>
        <taxon>Acereae</taxon>
        <taxon>Dipteronia</taxon>
    </lineage>
</organism>
<name>A0AAD9WSU8_9ROSI</name>
<reference evidence="1" key="1">
    <citation type="journal article" date="2023" name="Plant J.">
        <title>Genome sequences and population genomics provide insights into the demographic history, inbreeding, and mutation load of two 'living fossil' tree species of Dipteronia.</title>
        <authorList>
            <person name="Feng Y."/>
            <person name="Comes H.P."/>
            <person name="Chen J."/>
            <person name="Zhu S."/>
            <person name="Lu R."/>
            <person name="Zhang X."/>
            <person name="Li P."/>
            <person name="Qiu J."/>
            <person name="Olsen K.M."/>
            <person name="Qiu Y."/>
        </authorList>
    </citation>
    <scope>NUCLEOTIDE SEQUENCE</scope>
    <source>
        <strain evidence="1">KIB01</strain>
    </source>
</reference>
<dbReference type="InterPro" id="IPR002060">
    <property type="entry name" value="Squ/phyt_synthse"/>
</dbReference>
<evidence type="ECO:0000313" key="1">
    <source>
        <dbReference type="EMBL" id="KAK2642554.1"/>
    </source>
</evidence>
<dbReference type="Pfam" id="PF00494">
    <property type="entry name" value="SQS_PSY"/>
    <property type="match status" value="1"/>
</dbReference>
<dbReference type="InterPro" id="IPR044844">
    <property type="entry name" value="Trans_IPPS_euk-type"/>
</dbReference>